<dbReference type="Proteomes" id="UP000199107">
    <property type="component" value="Unassembled WGS sequence"/>
</dbReference>
<sequence>MDDQRQQQHALALDLKAHAERVEHALTQVIDGQDATEKRALLGQALEDLVALEALTEAHPEIQLPPLTRIRQGMASLALMLYRQGACDGLSEDQQHAFLDAHAAPLTEVDGVGTVTARRLLLAGVTSVETLRALSREQLDAIPGITNATLARLQAGLSQ</sequence>
<evidence type="ECO:0000313" key="2">
    <source>
        <dbReference type="Proteomes" id="UP000199107"/>
    </source>
</evidence>
<dbReference type="EMBL" id="FNGH01000001">
    <property type="protein sequence ID" value="SDK78028.1"/>
    <property type="molecule type" value="Genomic_DNA"/>
</dbReference>
<dbReference type="InterPro" id="IPR010994">
    <property type="entry name" value="RuvA_2-like"/>
</dbReference>
<dbReference type="SUPFAM" id="SSF47781">
    <property type="entry name" value="RuvA domain 2-like"/>
    <property type="match status" value="1"/>
</dbReference>
<keyword evidence="2" id="KW-1185">Reference proteome</keyword>
<proteinExistence type="predicted"/>
<dbReference type="RefSeq" id="WP_089656634.1">
    <property type="nucleotide sequence ID" value="NZ_FNGH01000001.1"/>
</dbReference>
<dbReference type="Pfam" id="PF14520">
    <property type="entry name" value="HHH_5"/>
    <property type="match status" value="1"/>
</dbReference>
<reference evidence="2" key="1">
    <citation type="submission" date="2016-10" db="EMBL/GenBank/DDBJ databases">
        <authorList>
            <person name="Varghese N."/>
            <person name="Submissions S."/>
        </authorList>
    </citation>
    <scope>NUCLEOTIDE SEQUENCE [LARGE SCALE GENOMIC DNA]</scope>
    <source>
        <strain evidence="2">AAP</strain>
    </source>
</reference>
<gene>
    <name evidence="1" type="ORF">SAMN05192555_101182</name>
</gene>
<name>A0A1G9EPM1_9GAMM</name>
<organism evidence="1 2">
    <name type="scientific">Franzmannia pantelleriensis</name>
    <dbReference type="NCBI Taxonomy" id="48727"/>
    <lineage>
        <taxon>Bacteria</taxon>
        <taxon>Pseudomonadati</taxon>
        <taxon>Pseudomonadota</taxon>
        <taxon>Gammaproteobacteria</taxon>
        <taxon>Oceanospirillales</taxon>
        <taxon>Halomonadaceae</taxon>
        <taxon>Franzmannia</taxon>
    </lineage>
</organism>
<accession>A0A1G9EPM1</accession>
<dbReference type="Gene3D" id="1.10.150.20">
    <property type="entry name" value="5' to 3' exonuclease, C-terminal subdomain"/>
    <property type="match status" value="1"/>
</dbReference>
<dbReference type="AlphaFoldDB" id="A0A1G9EPM1"/>
<dbReference type="STRING" id="48727.SAMN05192555_101182"/>
<evidence type="ECO:0000313" key="1">
    <source>
        <dbReference type="EMBL" id="SDK78028.1"/>
    </source>
</evidence>
<protein>
    <submittedName>
        <fullName evidence="1">Helix-hairpin-helix domain-containing protein</fullName>
    </submittedName>
</protein>
<dbReference type="OrthoDB" id="6171118at2"/>